<accession>A0A7K6U3L1</accession>
<protein>
    <submittedName>
        <fullName evidence="2">M18BP protein</fullName>
    </submittedName>
</protein>
<feature type="region of interest" description="Disordered" evidence="1">
    <location>
        <begin position="46"/>
        <end position="79"/>
    </location>
</feature>
<keyword evidence="3" id="KW-1185">Reference proteome</keyword>
<dbReference type="Gene3D" id="1.10.10.60">
    <property type="entry name" value="Homeodomain-like"/>
    <property type="match status" value="1"/>
</dbReference>
<dbReference type="AlphaFoldDB" id="A0A7K6U3L1"/>
<reference evidence="2 3" key="1">
    <citation type="submission" date="2019-09" db="EMBL/GenBank/DDBJ databases">
        <title>Bird 10,000 Genomes (B10K) Project - Family phase.</title>
        <authorList>
            <person name="Zhang G."/>
        </authorList>
    </citation>
    <scope>NUCLEOTIDE SEQUENCE [LARGE SCALE GENOMIC DNA]</scope>
    <source>
        <strain evidence="2">B10K-DU-029-76</strain>
        <tissue evidence="2">Heart</tissue>
    </source>
</reference>
<dbReference type="OrthoDB" id="118550at2759"/>
<proteinExistence type="predicted"/>
<comment type="caution">
    <text evidence="2">The sequence shown here is derived from an EMBL/GenBank/DDBJ whole genome shotgun (WGS) entry which is preliminary data.</text>
</comment>
<feature type="non-terminal residue" evidence="2">
    <location>
        <position position="1"/>
    </location>
</feature>
<dbReference type="InterPro" id="IPR039110">
    <property type="entry name" value="KNL2-like"/>
</dbReference>
<dbReference type="SUPFAM" id="SSF46689">
    <property type="entry name" value="Homeodomain-like"/>
    <property type="match status" value="1"/>
</dbReference>
<evidence type="ECO:0000313" key="3">
    <source>
        <dbReference type="Proteomes" id="UP000559068"/>
    </source>
</evidence>
<dbReference type="InterPro" id="IPR001005">
    <property type="entry name" value="SANT/Myb"/>
</dbReference>
<dbReference type="PANTHER" id="PTHR16124:SF3">
    <property type="entry name" value="MIS18-BINDING PROTEIN 1"/>
    <property type="match status" value="1"/>
</dbReference>
<name>A0A7K6U3L1_9AVES</name>
<evidence type="ECO:0000313" key="2">
    <source>
        <dbReference type="EMBL" id="NWX16909.1"/>
    </source>
</evidence>
<dbReference type="GO" id="GO:0000775">
    <property type="term" value="C:chromosome, centromeric region"/>
    <property type="evidence" value="ECO:0007669"/>
    <property type="project" value="TreeGrafter"/>
</dbReference>
<dbReference type="InterPro" id="IPR009057">
    <property type="entry name" value="Homeodomain-like_sf"/>
</dbReference>
<dbReference type="Proteomes" id="UP000559068">
    <property type="component" value="Unassembled WGS sequence"/>
</dbReference>
<dbReference type="PANTHER" id="PTHR16124">
    <property type="entry name" value="MIS18-BINDING PROTEIN 1"/>
    <property type="match status" value="1"/>
</dbReference>
<evidence type="ECO:0000256" key="1">
    <source>
        <dbReference type="SAM" id="MobiDB-lite"/>
    </source>
</evidence>
<gene>
    <name evidence="2" type="primary">Mis18bp1_1</name>
    <name evidence="2" type="ORF">AEGBEN_R02153</name>
</gene>
<dbReference type="CDD" id="cd00167">
    <property type="entry name" value="SANT"/>
    <property type="match status" value="1"/>
</dbReference>
<organism evidence="2 3">
    <name type="scientific">Aegotheles bennettii</name>
    <dbReference type="NCBI Taxonomy" id="48278"/>
    <lineage>
        <taxon>Eukaryota</taxon>
        <taxon>Metazoa</taxon>
        <taxon>Chordata</taxon>
        <taxon>Craniata</taxon>
        <taxon>Vertebrata</taxon>
        <taxon>Euteleostomi</taxon>
        <taxon>Archelosauria</taxon>
        <taxon>Archosauria</taxon>
        <taxon>Dinosauria</taxon>
        <taxon>Saurischia</taxon>
        <taxon>Theropoda</taxon>
        <taxon>Coelurosauria</taxon>
        <taxon>Aves</taxon>
        <taxon>Neognathae</taxon>
        <taxon>Neoaves</taxon>
        <taxon>Strisores</taxon>
        <taxon>Caprimulgiformes</taxon>
        <taxon>Aegothelidae</taxon>
        <taxon>Aegotheles</taxon>
    </lineage>
</organism>
<dbReference type="EMBL" id="VZRW01006042">
    <property type="protein sequence ID" value="NWX16909.1"/>
    <property type="molecule type" value="Genomic_DNA"/>
</dbReference>
<feature type="non-terminal residue" evidence="2">
    <location>
        <position position="126"/>
    </location>
</feature>
<sequence length="126" mass="14227">FSTTQVVALFSHRAIALFPKHKKGFWVEVAMAVGSRSAEECQQKYMEEKQAKHSKKHAKTTTASGKPEEKGTGVSVLGKKEPVTINARVGTFKRKQQMRDFLDHLPKDNHDDIFTGTPFQSRRVEV</sequence>